<sequence length="118" mass="13168">AGEHEAINFVRRFVSSPIGLTSVSWSVDEEAMADALYKELGVRVRRVQHVFNELEKRRNTDADDVAELYVNKLKTKKGPPLAAVSKDGPLKALLISILDDGWTSSGQQVCIDFLRKLK</sequence>
<dbReference type="Proteomes" id="UP000547674">
    <property type="component" value="Unassembled WGS sequence"/>
</dbReference>
<evidence type="ECO:0000313" key="2">
    <source>
        <dbReference type="Proteomes" id="UP000547674"/>
    </source>
</evidence>
<dbReference type="AlphaFoldDB" id="A0A7Y2E5K3"/>
<protein>
    <submittedName>
        <fullName evidence="1">Uncharacterized protein</fullName>
    </submittedName>
</protein>
<organism evidence="1 2">
    <name type="scientific">Eiseniibacteriota bacterium</name>
    <dbReference type="NCBI Taxonomy" id="2212470"/>
    <lineage>
        <taxon>Bacteria</taxon>
        <taxon>Candidatus Eiseniibacteriota</taxon>
    </lineage>
</organism>
<proteinExistence type="predicted"/>
<evidence type="ECO:0000313" key="1">
    <source>
        <dbReference type="EMBL" id="NNF05546.1"/>
    </source>
</evidence>
<feature type="non-terminal residue" evidence="1">
    <location>
        <position position="1"/>
    </location>
</feature>
<dbReference type="EMBL" id="JABDJR010000075">
    <property type="protein sequence ID" value="NNF05546.1"/>
    <property type="molecule type" value="Genomic_DNA"/>
</dbReference>
<reference evidence="1 2" key="1">
    <citation type="submission" date="2020-03" db="EMBL/GenBank/DDBJ databases">
        <title>Metabolic flexibility allows generalist bacteria to become dominant in a frequently disturbed ecosystem.</title>
        <authorList>
            <person name="Chen Y.-J."/>
            <person name="Leung P.M."/>
            <person name="Bay S.K."/>
            <person name="Hugenholtz P."/>
            <person name="Kessler A.J."/>
            <person name="Shelley G."/>
            <person name="Waite D.W."/>
            <person name="Cook P.L."/>
            <person name="Greening C."/>
        </authorList>
    </citation>
    <scope>NUCLEOTIDE SEQUENCE [LARGE SCALE GENOMIC DNA]</scope>
    <source>
        <strain evidence="1">SS_bin_28</strain>
    </source>
</reference>
<comment type="caution">
    <text evidence="1">The sequence shown here is derived from an EMBL/GenBank/DDBJ whole genome shotgun (WGS) entry which is preliminary data.</text>
</comment>
<accession>A0A7Y2E5K3</accession>
<gene>
    <name evidence="1" type="ORF">HKN21_02180</name>
</gene>
<name>A0A7Y2E5K3_UNCEI</name>